<name>A0A562VPL3_9BACT</name>
<dbReference type="GO" id="GO:0004803">
    <property type="term" value="F:transposase activity"/>
    <property type="evidence" value="ECO:0007669"/>
    <property type="project" value="UniProtKB-UniRule"/>
</dbReference>
<dbReference type="Pfam" id="PF00872">
    <property type="entry name" value="Transposase_mut"/>
    <property type="match status" value="1"/>
</dbReference>
<proteinExistence type="inferred from homology"/>
<dbReference type="GO" id="GO:0003677">
    <property type="term" value="F:DNA binding"/>
    <property type="evidence" value="ECO:0007669"/>
    <property type="project" value="UniProtKB-UniRule"/>
</dbReference>
<evidence type="ECO:0000256" key="2">
    <source>
        <dbReference type="ARBA" id="ARBA00010961"/>
    </source>
</evidence>
<evidence type="ECO:0000256" key="1">
    <source>
        <dbReference type="ARBA" id="ARBA00002190"/>
    </source>
</evidence>
<keyword evidence="6" id="KW-0814">Transposable element</keyword>
<comment type="similarity">
    <text evidence="2 6">Belongs to the transposase mutator family.</text>
</comment>
<evidence type="ECO:0000313" key="8">
    <source>
        <dbReference type="Proteomes" id="UP000319449"/>
    </source>
</evidence>
<protein>
    <recommendedName>
        <fullName evidence="6">Mutator family transposase</fullName>
    </recommendedName>
</protein>
<evidence type="ECO:0000256" key="5">
    <source>
        <dbReference type="ARBA" id="ARBA00023172"/>
    </source>
</evidence>
<dbReference type="NCBIfam" id="NF033543">
    <property type="entry name" value="transpos_IS256"/>
    <property type="match status" value="1"/>
</dbReference>
<keyword evidence="5 6" id="KW-0233">DNA recombination</keyword>
<dbReference type="GO" id="GO:0006313">
    <property type="term" value="P:DNA transposition"/>
    <property type="evidence" value="ECO:0007669"/>
    <property type="project" value="UniProtKB-UniRule"/>
</dbReference>
<keyword evidence="4 6" id="KW-0238">DNA-binding</keyword>
<comment type="function">
    <text evidence="1 6">Required for the transposition of the insertion element.</text>
</comment>
<comment type="caution">
    <text evidence="7">The sequence shown here is derived from an EMBL/GenBank/DDBJ whole genome shotgun (WGS) entry which is preliminary data.</text>
</comment>
<evidence type="ECO:0000256" key="6">
    <source>
        <dbReference type="RuleBase" id="RU365089"/>
    </source>
</evidence>
<gene>
    <name evidence="7" type="ORF">JN12_01575</name>
</gene>
<dbReference type="AlphaFoldDB" id="A0A562VPL3"/>
<dbReference type="Proteomes" id="UP000319449">
    <property type="component" value="Unassembled WGS sequence"/>
</dbReference>
<dbReference type="PANTHER" id="PTHR33217">
    <property type="entry name" value="TRANSPOSASE FOR INSERTION SEQUENCE ELEMENT IS1081"/>
    <property type="match status" value="1"/>
</dbReference>
<evidence type="ECO:0000256" key="3">
    <source>
        <dbReference type="ARBA" id="ARBA00022578"/>
    </source>
</evidence>
<keyword evidence="3 6" id="KW-0815">Transposition</keyword>
<sequence>MSTLTTIALITSWLYMTIDNELIDRLLANYNKKPEDIIGENGLLKQLTKAVLQRALQAEMTEHLGHEKHAVVANKSGNTRNGKSAKTIKGKFGTMPIEIPRDRDSSFEPVIIPKGQTRFVGFDDKIISLYARGMTTREIQGHLEEIYGAEVSPSLISTVTDAAVKAWQNRPLDALYPIVYMDAIRVKVRGNGHVVNKAVYLAIGINLDGVKEVLGMWAAETEGAKFWLQVVTELKNRGVQDIFIGLFLPPRSNGSQKFHFRVIKEHQQLGDDITDRQYLYPTMEYLS</sequence>
<organism evidence="7 8">
    <name type="scientific">Geobacter argillaceus</name>
    <dbReference type="NCBI Taxonomy" id="345631"/>
    <lineage>
        <taxon>Bacteria</taxon>
        <taxon>Pseudomonadati</taxon>
        <taxon>Thermodesulfobacteriota</taxon>
        <taxon>Desulfuromonadia</taxon>
        <taxon>Geobacterales</taxon>
        <taxon>Geobacteraceae</taxon>
        <taxon>Geobacter</taxon>
    </lineage>
</organism>
<accession>A0A562VPL3</accession>
<keyword evidence="8" id="KW-1185">Reference proteome</keyword>
<dbReference type="EMBL" id="VLLN01000007">
    <property type="protein sequence ID" value="TWJ19772.1"/>
    <property type="molecule type" value="Genomic_DNA"/>
</dbReference>
<evidence type="ECO:0000256" key="4">
    <source>
        <dbReference type="ARBA" id="ARBA00023125"/>
    </source>
</evidence>
<evidence type="ECO:0000313" key="7">
    <source>
        <dbReference type="EMBL" id="TWJ19772.1"/>
    </source>
</evidence>
<reference evidence="7 8" key="1">
    <citation type="submission" date="2019-07" db="EMBL/GenBank/DDBJ databases">
        <title>Genomic Encyclopedia of Archaeal and Bacterial Type Strains, Phase II (KMG-II): from individual species to whole genera.</title>
        <authorList>
            <person name="Goeker M."/>
        </authorList>
    </citation>
    <scope>NUCLEOTIDE SEQUENCE [LARGE SCALE GENOMIC DNA]</scope>
    <source>
        <strain evidence="7 8">ATCC BAA-1139</strain>
    </source>
</reference>
<dbReference type="PANTHER" id="PTHR33217:SF5">
    <property type="entry name" value="MUTATOR FAMILY TRANSPOSASE"/>
    <property type="match status" value="1"/>
</dbReference>
<dbReference type="InterPro" id="IPR001207">
    <property type="entry name" value="Transposase_mutator"/>
</dbReference>